<dbReference type="Proteomes" id="UP000054422">
    <property type="component" value="Unassembled WGS sequence"/>
</dbReference>
<dbReference type="PANTHER" id="PTHR30329:SF21">
    <property type="entry name" value="LIPOPROTEIN YIAD-RELATED"/>
    <property type="match status" value="1"/>
</dbReference>
<comment type="similarity">
    <text evidence="2">Belongs to the MotB family.</text>
</comment>
<dbReference type="AlphaFoldDB" id="A0A0A2T8G6"/>
<dbReference type="OrthoDB" id="9809186at2"/>
<evidence type="ECO:0000256" key="2">
    <source>
        <dbReference type="ARBA" id="ARBA00008914"/>
    </source>
</evidence>
<proteinExistence type="inferred from homology"/>
<evidence type="ECO:0000256" key="8">
    <source>
        <dbReference type="SAM" id="Coils"/>
    </source>
</evidence>
<keyword evidence="5 9" id="KW-1133">Transmembrane helix</keyword>
<comment type="caution">
    <text evidence="11">The sequence shown here is derived from an EMBL/GenBank/DDBJ whole genome shotgun (WGS) entry which is preliminary data.</text>
</comment>
<sequence length="301" mass="34771">MSNSSKEPQIIIIKKVRKKHNAHHGGSWKIAYADFVTAMMAFFLLMWLLSMLNKFQLMGISNYFSKPLKNVFVDNKKNDVKQKKVPDENTKKYKLQLINEEKVQIDAHSRGMDKEPLKVIANEDLKKIVKNTNQVTQEEELKKLKEKLERKLKENSNVAKYKDQVDFTIVKDGLKIRLQDLENKPMFSLGKVDFESHASHILNWLSQEINESGYKVTIIGHTDTRPYANSLNYSNWELSADRANATRRVLIKYGVSEEKIIRIQGASDSVLLDKKSGENPKNRRIEIILLTDEAVKRLLEG</sequence>
<dbReference type="InterPro" id="IPR006665">
    <property type="entry name" value="OmpA-like"/>
</dbReference>
<dbReference type="InterPro" id="IPR050330">
    <property type="entry name" value="Bact_OuterMem_StrucFunc"/>
</dbReference>
<keyword evidence="12" id="KW-1185">Reference proteome</keyword>
<feature type="coiled-coil region" evidence="8">
    <location>
        <begin position="131"/>
        <end position="158"/>
    </location>
</feature>
<evidence type="ECO:0000256" key="1">
    <source>
        <dbReference type="ARBA" id="ARBA00004162"/>
    </source>
</evidence>
<dbReference type="GO" id="GO:0005886">
    <property type="term" value="C:plasma membrane"/>
    <property type="evidence" value="ECO:0007669"/>
    <property type="project" value="UniProtKB-SubCell"/>
</dbReference>
<evidence type="ECO:0000313" key="12">
    <source>
        <dbReference type="Proteomes" id="UP000054422"/>
    </source>
</evidence>
<dbReference type="NCBIfam" id="NF006548">
    <property type="entry name" value="PRK09041.1"/>
    <property type="match status" value="1"/>
</dbReference>
<evidence type="ECO:0000256" key="6">
    <source>
        <dbReference type="ARBA" id="ARBA00023136"/>
    </source>
</evidence>
<dbReference type="RefSeq" id="WP_035888112.1">
    <property type="nucleotide sequence ID" value="NZ_JNCF01000011.1"/>
</dbReference>
<accession>A0A0A2T8G6</accession>
<dbReference type="Gene3D" id="3.30.1330.60">
    <property type="entry name" value="OmpA-like domain"/>
    <property type="match status" value="1"/>
</dbReference>
<keyword evidence="6 7" id="KW-0472">Membrane</keyword>
<keyword evidence="4 9" id="KW-0812">Transmembrane</keyword>
<evidence type="ECO:0000313" key="11">
    <source>
        <dbReference type="EMBL" id="KGP63728.1"/>
    </source>
</evidence>
<keyword evidence="8" id="KW-0175">Coiled coil</keyword>
<evidence type="ECO:0000256" key="5">
    <source>
        <dbReference type="ARBA" id="ARBA00022989"/>
    </source>
</evidence>
<feature type="transmembrane region" description="Helical" evidence="9">
    <location>
        <begin position="30"/>
        <end position="49"/>
    </location>
</feature>
<dbReference type="InterPro" id="IPR025713">
    <property type="entry name" value="MotB-like_N_dom"/>
</dbReference>
<protein>
    <recommendedName>
        <fullName evidence="10">OmpA-like domain-containing protein</fullName>
    </recommendedName>
</protein>
<dbReference type="Pfam" id="PF13677">
    <property type="entry name" value="MotB_plug"/>
    <property type="match status" value="1"/>
</dbReference>
<name>A0A0A2T8G6_9GAMM</name>
<dbReference type="EMBL" id="JNCF01000011">
    <property type="protein sequence ID" value="KGP63728.1"/>
    <property type="molecule type" value="Genomic_DNA"/>
</dbReference>
<dbReference type="STRING" id="1498499.EP47_05030"/>
<dbReference type="Pfam" id="PF00691">
    <property type="entry name" value="OmpA"/>
    <property type="match status" value="1"/>
</dbReference>
<evidence type="ECO:0000256" key="4">
    <source>
        <dbReference type="ARBA" id="ARBA00022692"/>
    </source>
</evidence>
<comment type="subcellular location">
    <subcellularLocation>
        <location evidence="1">Cell membrane</location>
        <topology evidence="1">Single-pass membrane protein</topology>
    </subcellularLocation>
</comment>
<evidence type="ECO:0000256" key="9">
    <source>
        <dbReference type="SAM" id="Phobius"/>
    </source>
</evidence>
<dbReference type="CDD" id="cd07185">
    <property type="entry name" value="OmpA_C-like"/>
    <property type="match status" value="1"/>
</dbReference>
<dbReference type="InterPro" id="IPR036737">
    <property type="entry name" value="OmpA-like_sf"/>
</dbReference>
<dbReference type="PANTHER" id="PTHR30329">
    <property type="entry name" value="STATOR ELEMENT OF FLAGELLAR MOTOR COMPLEX"/>
    <property type="match status" value="1"/>
</dbReference>
<organism evidence="11 12">
    <name type="scientific">Legionella norrlandica</name>
    <dbReference type="NCBI Taxonomy" id="1498499"/>
    <lineage>
        <taxon>Bacteria</taxon>
        <taxon>Pseudomonadati</taxon>
        <taxon>Pseudomonadota</taxon>
        <taxon>Gammaproteobacteria</taxon>
        <taxon>Legionellales</taxon>
        <taxon>Legionellaceae</taxon>
        <taxon>Legionella</taxon>
    </lineage>
</organism>
<evidence type="ECO:0000256" key="7">
    <source>
        <dbReference type="PROSITE-ProRule" id="PRU00473"/>
    </source>
</evidence>
<dbReference type="SUPFAM" id="SSF103088">
    <property type="entry name" value="OmpA-like"/>
    <property type="match status" value="1"/>
</dbReference>
<dbReference type="PROSITE" id="PS51123">
    <property type="entry name" value="OMPA_2"/>
    <property type="match status" value="1"/>
</dbReference>
<evidence type="ECO:0000259" key="10">
    <source>
        <dbReference type="PROSITE" id="PS51123"/>
    </source>
</evidence>
<feature type="domain" description="OmpA-like" evidence="10">
    <location>
        <begin position="174"/>
        <end position="293"/>
    </location>
</feature>
<gene>
    <name evidence="11" type="ORF">EP47_05030</name>
</gene>
<reference evidence="11 12" key="1">
    <citation type="submission" date="2014-05" db="EMBL/GenBank/DDBJ databases">
        <authorList>
            <person name="Rizzardi K."/>
            <person name="Winiecka-Krusnell J."/>
            <person name="Ramliden M."/>
            <person name="Alm E."/>
            <person name="Andersson S."/>
            <person name="Byfors S."/>
        </authorList>
    </citation>
    <scope>NUCLEOTIDE SEQUENCE [LARGE SCALE GENOMIC DNA]</scope>
    <source>
        <strain evidence="11 12">LEGN</strain>
    </source>
</reference>
<evidence type="ECO:0000256" key="3">
    <source>
        <dbReference type="ARBA" id="ARBA00022475"/>
    </source>
</evidence>
<keyword evidence="3" id="KW-1003">Cell membrane</keyword>